<dbReference type="AlphaFoldDB" id="A0A2N9XK97"/>
<accession>A0A2N9XK97</accession>
<keyword evidence="1" id="KW-0812">Transmembrane</keyword>
<evidence type="ECO:0000313" key="2">
    <source>
        <dbReference type="EMBL" id="PIT48752.1"/>
    </source>
</evidence>
<reference evidence="2 3" key="1">
    <citation type="journal article" date="2017" name="MBio">
        <title>Type VI secretion-mediated competition in the bee gut microbiome.</title>
        <authorList>
            <person name="Steele M.I."/>
            <person name="Kwong W.K."/>
            <person name="Powell J.E."/>
            <person name="Whiteley M."/>
            <person name="Moran N.A."/>
        </authorList>
    </citation>
    <scope>NUCLEOTIDE SEQUENCE [LARGE SCALE GENOMIC DNA]</scope>
    <source>
        <strain evidence="2 3">Ruf1-X</strain>
    </source>
</reference>
<dbReference type="InterPro" id="IPR009883">
    <property type="entry name" value="YgfX"/>
</dbReference>
<feature type="transmembrane region" description="Helical" evidence="1">
    <location>
        <begin position="12"/>
        <end position="33"/>
    </location>
</feature>
<evidence type="ECO:0000256" key="1">
    <source>
        <dbReference type="SAM" id="Phobius"/>
    </source>
</evidence>
<dbReference type="RefSeq" id="WP_100102257.1">
    <property type="nucleotide sequence ID" value="NZ_MEIP01000012.1"/>
</dbReference>
<comment type="caution">
    <text evidence="2">The sequence shown here is derived from an EMBL/GenBank/DDBJ whole genome shotgun (WGS) entry which is preliminary data.</text>
</comment>
<proteinExistence type="predicted"/>
<dbReference type="Proteomes" id="UP000229970">
    <property type="component" value="Unassembled WGS sequence"/>
</dbReference>
<sequence>MSACIVRLRPSLGARFLAVGMHGLALGAIMLYSTGWQRLLWLLAWIFSALWAGYGLRQTQVKRIEISQQGQVSLVFMHRKTAMPAILCSGSMIRAKMMAMQWQTAKGRVYQLLLPDMMDAQAWRRLQVWGRWCQLHKAEPGLRQSILNKVIHWFRLKDNNLK</sequence>
<organism evidence="2 3">
    <name type="scientific">Snodgrassella alvi</name>
    <dbReference type="NCBI Taxonomy" id="1196083"/>
    <lineage>
        <taxon>Bacteria</taxon>
        <taxon>Pseudomonadati</taxon>
        <taxon>Pseudomonadota</taxon>
        <taxon>Betaproteobacteria</taxon>
        <taxon>Neisseriales</taxon>
        <taxon>Neisseriaceae</taxon>
        <taxon>Snodgrassella</taxon>
    </lineage>
</organism>
<keyword evidence="1" id="KW-1133">Transmembrane helix</keyword>
<dbReference type="Pfam" id="PF07254">
    <property type="entry name" value="Cpta_toxin"/>
    <property type="match status" value="1"/>
</dbReference>
<evidence type="ECO:0000313" key="3">
    <source>
        <dbReference type="Proteomes" id="UP000229970"/>
    </source>
</evidence>
<feature type="transmembrane region" description="Helical" evidence="1">
    <location>
        <begin position="39"/>
        <end position="56"/>
    </location>
</feature>
<gene>
    <name evidence="2" type="ORF">BHC46_03340</name>
</gene>
<dbReference type="EMBL" id="MEIP01000012">
    <property type="protein sequence ID" value="PIT48752.1"/>
    <property type="molecule type" value="Genomic_DNA"/>
</dbReference>
<protein>
    <recommendedName>
        <fullName evidence="4">Toxin CptA</fullName>
    </recommendedName>
</protein>
<keyword evidence="1" id="KW-0472">Membrane</keyword>
<evidence type="ECO:0008006" key="4">
    <source>
        <dbReference type="Google" id="ProtNLM"/>
    </source>
</evidence>
<name>A0A2N9XK97_9NEIS</name>